<protein>
    <submittedName>
        <fullName evidence="1">Uncharacterized protein</fullName>
    </submittedName>
</protein>
<gene>
    <name evidence="1" type="ORF">HCUR_01101</name>
</gene>
<accession>A0A2S5R7Y1</accession>
<evidence type="ECO:0000313" key="2">
    <source>
        <dbReference type="Proteomes" id="UP000239425"/>
    </source>
</evidence>
<name>A0A2S5R7Y1_9PROT</name>
<dbReference type="EMBL" id="PHHC01000101">
    <property type="protein sequence ID" value="PPE03446.1"/>
    <property type="molecule type" value="Genomic_DNA"/>
</dbReference>
<comment type="caution">
    <text evidence="1">The sequence shown here is derived from an EMBL/GenBank/DDBJ whole genome shotgun (WGS) entry which is preliminary data.</text>
</comment>
<dbReference type="Proteomes" id="UP000239425">
    <property type="component" value="Unassembled WGS sequence"/>
</dbReference>
<sequence>MYLTSESSRILLFLNMKNVPQKTTQTIKGLEIPIKTLISLQSLKNNPMNWQEKAFNTALFYFRVGVKSSFGNIKSSKTISIASVTQSCVIV</sequence>
<keyword evidence="2" id="KW-1185">Reference proteome</keyword>
<dbReference type="AlphaFoldDB" id="A0A2S5R7Y1"/>
<proteinExistence type="predicted"/>
<reference evidence="1 2" key="1">
    <citation type="submission" date="2017-11" db="EMBL/GenBank/DDBJ databases">
        <title>Comparative genomic analysis of Holospora spp., intranuclear symbionts of paramecia.</title>
        <authorList>
            <person name="Garushyants S.K."/>
            <person name="Beliavskaya A."/>
            <person name="Malko D.B."/>
            <person name="Logacheva M.D."/>
            <person name="Rautian M.S."/>
            <person name="Gelfand M.S."/>
        </authorList>
    </citation>
    <scope>NUCLEOTIDE SEQUENCE [LARGE SCALE GENOMIC DNA]</scope>
    <source>
        <strain evidence="2">02AZ16</strain>
    </source>
</reference>
<organism evidence="1 2">
    <name type="scientific">Holospora curviuscula</name>
    <dbReference type="NCBI Taxonomy" id="1082868"/>
    <lineage>
        <taxon>Bacteria</taxon>
        <taxon>Pseudomonadati</taxon>
        <taxon>Pseudomonadota</taxon>
        <taxon>Alphaproteobacteria</taxon>
        <taxon>Holosporales</taxon>
        <taxon>Holosporaceae</taxon>
        <taxon>Holospora</taxon>
    </lineage>
</organism>
<evidence type="ECO:0000313" key="1">
    <source>
        <dbReference type="EMBL" id="PPE03446.1"/>
    </source>
</evidence>